<dbReference type="EMBL" id="PVEO01000018">
    <property type="protein sequence ID" value="PQV44734.1"/>
    <property type="molecule type" value="Genomic_DNA"/>
</dbReference>
<gene>
    <name evidence="3" type="ORF">CLV33_11813</name>
    <name evidence="2" type="ORF">CLV33_1185</name>
</gene>
<keyword evidence="1" id="KW-1133">Transmembrane helix</keyword>
<evidence type="ECO:0000313" key="3">
    <source>
        <dbReference type="EMBL" id="PQV44734.1"/>
    </source>
</evidence>
<feature type="transmembrane region" description="Helical" evidence="1">
    <location>
        <begin position="58"/>
        <end position="83"/>
    </location>
</feature>
<protein>
    <submittedName>
        <fullName evidence="3">Uncharacterized protein</fullName>
    </submittedName>
</protein>
<feature type="transmembrane region" description="Helical" evidence="1">
    <location>
        <begin position="27"/>
        <end position="46"/>
    </location>
</feature>
<dbReference type="RefSeq" id="WP_105474893.1">
    <property type="nucleotide sequence ID" value="NZ_PVEO01000018.1"/>
</dbReference>
<keyword evidence="1" id="KW-0812">Transmembrane</keyword>
<organism evidence="3 4">
    <name type="scientific">Jejuia pallidilutea</name>
    <dbReference type="NCBI Taxonomy" id="504487"/>
    <lineage>
        <taxon>Bacteria</taxon>
        <taxon>Pseudomonadati</taxon>
        <taxon>Bacteroidota</taxon>
        <taxon>Flavobacteriia</taxon>
        <taxon>Flavobacteriales</taxon>
        <taxon>Flavobacteriaceae</taxon>
        <taxon>Jejuia</taxon>
    </lineage>
</organism>
<evidence type="ECO:0000313" key="4">
    <source>
        <dbReference type="Proteomes" id="UP000251545"/>
    </source>
</evidence>
<proteinExistence type="predicted"/>
<evidence type="ECO:0000256" key="1">
    <source>
        <dbReference type="SAM" id="Phobius"/>
    </source>
</evidence>
<accession>A0A362WZL4</accession>
<reference evidence="3 4" key="1">
    <citation type="submission" date="2018-02" db="EMBL/GenBank/DDBJ databases">
        <title>Genomic Encyclopedia of Archaeal and Bacterial Type Strains, Phase II (KMG-II): from individual species to whole genera.</title>
        <authorList>
            <person name="Goeker M."/>
        </authorList>
    </citation>
    <scope>NUCLEOTIDE SEQUENCE [LARGE SCALE GENOMIC DNA]</scope>
    <source>
        <strain evidence="3 4">DSM 21165</strain>
    </source>
</reference>
<dbReference type="AlphaFoldDB" id="A0A362WZL4"/>
<evidence type="ECO:0000313" key="2">
    <source>
        <dbReference type="EMBL" id="PQV44726.1"/>
    </source>
</evidence>
<dbReference type="Proteomes" id="UP000251545">
    <property type="component" value="Unassembled WGS sequence"/>
</dbReference>
<keyword evidence="1" id="KW-0472">Membrane</keyword>
<name>A0A362WZL4_9FLAO</name>
<comment type="caution">
    <text evidence="3">The sequence shown here is derived from an EMBL/GenBank/DDBJ whole genome shotgun (WGS) entry which is preliminary data.</text>
</comment>
<sequence>MSRIPIDISKSKTSGKLITRQWILEKIFEYLLPLMIVGMFPFIAIMEFNSNLKKDEPIGLSIVFLIFTLVIGGFMIYSIFNVYKLKRIKGISRGKNSNLIKKIAEKNEWNISANNQQISIINFSWQDSGTDWGKQMTILYDEKDILVNCISFGLFSSPSPFHWFANRRKVNKLTTEFENGIKNVLQQRV</sequence>
<dbReference type="EMBL" id="PVEO01000018">
    <property type="protein sequence ID" value="PQV44726.1"/>
    <property type="molecule type" value="Genomic_DNA"/>
</dbReference>